<reference evidence="3" key="2">
    <citation type="journal article" date="2023" name="IMA Fungus">
        <title>Comparative genomic study of the Penicillium genus elucidates a diverse pangenome and 15 lateral gene transfer events.</title>
        <authorList>
            <person name="Petersen C."/>
            <person name="Sorensen T."/>
            <person name="Nielsen M.R."/>
            <person name="Sondergaard T.E."/>
            <person name="Sorensen J.L."/>
            <person name="Fitzpatrick D.A."/>
            <person name="Frisvad J.C."/>
            <person name="Nielsen K.L."/>
        </authorList>
    </citation>
    <scope>NUCLEOTIDE SEQUENCE</scope>
    <source>
        <strain evidence="3">IBT 30728</strain>
    </source>
</reference>
<feature type="compositionally biased region" description="Polar residues" evidence="1">
    <location>
        <begin position="474"/>
        <end position="484"/>
    </location>
</feature>
<gene>
    <name evidence="3" type="ORF">N7539_008818</name>
</gene>
<feature type="region of interest" description="Disordered" evidence="1">
    <location>
        <begin position="428"/>
        <end position="484"/>
    </location>
</feature>
<evidence type="ECO:0000313" key="4">
    <source>
        <dbReference type="Proteomes" id="UP001148312"/>
    </source>
</evidence>
<dbReference type="Proteomes" id="UP001148312">
    <property type="component" value="Unassembled WGS sequence"/>
</dbReference>
<sequence>MVCNKSNTTTGVMKRSTSAIEGPPGSDVTPSSMTSPRSSLRLPFNHYALIHLDSEGKFEVDESSSIRKENSGVFSSETRWKFLEILGVRNEYQPFARRMYPEVSSRRVKRRRGNAPSISSSDDDRAEPGSDRENLLPARSGKVQRKYSVVAEAFIKFIEPRKQARYPYNGCKPPPGSLPGSRADPEKTKPEWWPRGVIHMEPDHLLKDSLDRIQLLLHILRNLGKYGATAAKLEEVAGDTKRKLKHPSHVKIIYEILRVRKMEECFERGEVNADMVVHVYNCGFSHKGDGDEDEESAKAPTTLKAPERVEDDLLTPTSSVEQVSAPLTTPIEIVNRSMPGHFSILETLNFEGCDGHAFYARPPHHADLRFSQSILSTPATTEMMSLHRVSVSDYPSQNPFPTSTSDQQRTTADRYDAWSSPIFRQNISSPFDHSAPPSGRNLLPPSIFDHIPMASPATGPVGTAAPHRVARSPARTTSLVPGVD</sequence>
<feature type="region of interest" description="Disordered" evidence="1">
    <location>
        <begin position="166"/>
        <end position="189"/>
    </location>
</feature>
<dbReference type="InterPro" id="IPR047092">
    <property type="entry name" value="AFUB_07903/YDR124W-like_hel"/>
</dbReference>
<feature type="compositionally biased region" description="Basic and acidic residues" evidence="1">
    <location>
        <begin position="122"/>
        <end position="134"/>
    </location>
</feature>
<evidence type="ECO:0000313" key="3">
    <source>
        <dbReference type="EMBL" id="KAJ5471875.1"/>
    </source>
</evidence>
<dbReference type="InterPro" id="IPR021264">
    <property type="entry name" value="AFUB_079030/YDR124W-like"/>
</dbReference>
<feature type="domain" description="Subtelomeric hrmA-associated cluster protein AFUB-079030/YDR124W-like helical bundle" evidence="2">
    <location>
        <begin position="144"/>
        <end position="262"/>
    </location>
</feature>
<feature type="compositionally biased region" description="Polar residues" evidence="1">
    <location>
        <begin position="1"/>
        <end position="19"/>
    </location>
</feature>
<reference evidence="3" key="1">
    <citation type="submission" date="2022-12" db="EMBL/GenBank/DDBJ databases">
        <authorList>
            <person name="Petersen C."/>
        </authorList>
    </citation>
    <scope>NUCLEOTIDE SEQUENCE</scope>
    <source>
        <strain evidence="3">IBT 30728</strain>
    </source>
</reference>
<evidence type="ECO:0000259" key="2">
    <source>
        <dbReference type="Pfam" id="PF11001"/>
    </source>
</evidence>
<accession>A0A9X0BLN0</accession>
<feature type="compositionally biased region" description="Polar residues" evidence="1">
    <location>
        <begin position="28"/>
        <end position="37"/>
    </location>
</feature>
<proteinExistence type="predicted"/>
<dbReference type="EMBL" id="JAPWDQ010000014">
    <property type="protein sequence ID" value="KAJ5471875.1"/>
    <property type="molecule type" value="Genomic_DNA"/>
</dbReference>
<dbReference type="GeneID" id="81628663"/>
<organism evidence="3 4">
    <name type="scientific">Penicillium diatomitis</name>
    <dbReference type="NCBI Taxonomy" id="2819901"/>
    <lineage>
        <taxon>Eukaryota</taxon>
        <taxon>Fungi</taxon>
        <taxon>Dikarya</taxon>
        <taxon>Ascomycota</taxon>
        <taxon>Pezizomycotina</taxon>
        <taxon>Eurotiomycetes</taxon>
        <taxon>Eurotiomycetidae</taxon>
        <taxon>Eurotiales</taxon>
        <taxon>Aspergillaceae</taxon>
        <taxon>Penicillium</taxon>
    </lineage>
</organism>
<dbReference type="PANTHER" id="PTHR36102">
    <property type="entry name" value="CHROMOSOME 10, WHOLE GENOME SHOTGUN SEQUENCE"/>
    <property type="match status" value="1"/>
</dbReference>
<dbReference type="RefSeq" id="XP_056786421.1">
    <property type="nucleotide sequence ID" value="XM_056938413.1"/>
</dbReference>
<name>A0A9X0BLN0_9EURO</name>
<dbReference type="AlphaFoldDB" id="A0A9X0BLN0"/>
<feature type="region of interest" description="Disordered" evidence="1">
    <location>
        <begin position="102"/>
        <end position="138"/>
    </location>
</feature>
<keyword evidence="4" id="KW-1185">Reference proteome</keyword>
<dbReference type="Pfam" id="PF11001">
    <property type="entry name" value="AFUB_07903_YDR124W_hel"/>
    <property type="match status" value="1"/>
</dbReference>
<protein>
    <recommendedName>
        <fullName evidence="2">Subtelomeric hrmA-associated cluster protein AFUB-079030/YDR124W-like helical bundle domain-containing protein</fullName>
    </recommendedName>
</protein>
<comment type="caution">
    <text evidence="3">The sequence shown here is derived from an EMBL/GenBank/DDBJ whole genome shotgun (WGS) entry which is preliminary data.</text>
</comment>
<feature type="region of interest" description="Disordered" evidence="1">
    <location>
        <begin position="1"/>
        <end position="37"/>
    </location>
</feature>
<dbReference type="PANTHER" id="PTHR36102:SF5">
    <property type="entry name" value="YDR124W-LIKE HELICAL BUNDLE DOMAIN-CONTAINING PROTEIN"/>
    <property type="match status" value="1"/>
</dbReference>
<evidence type="ECO:0000256" key="1">
    <source>
        <dbReference type="SAM" id="MobiDB-lite"/>
    </source>
</evidence>